<dbReference type="EMBL" id="KZ805383">
    <property type="protein sequence ID" value="PVH99908.1"/>
    <property type="molecule type" value="Genomic_DNA"/>
</dbReference>
<keyword evidence="3" id="KW-1185">Reference proteome</keyword>
<dbReference type="AlphaFoldDB" id="A0A2V1DPG9"/>
<keyword evidence="2" id="KW-0378">Hydrolase</keyword>
<dbReference type="GO" id="GO:0016787">
    <property type="term" value="F:hydrolase activity"/>
    <property type="evidence" value="ECO:0007669"/>
    <property type="project" value="UniProtKB-KW"/>
</dbReference>
<dbReference type="InterPro" id="IPR052897">
    <property type="entry name" value="Sec-Metab_Biosynth_Hydrolase"/>
</dbReference>
<dbReference type="Gene3D" id="3.40.50.1820">
    <property type="entry name" value="alpha/beta hydrolase"/>
    <property type="match status" value="1"/>
</dbReference>
<dbReference type="SUPFAM" id="SSF53474">
    <property type="entry name" value="alpha/beta-Hydrolases"/>
    <property type="match status" value="1"/>
</dbReference>
<evidence type="ECO:0000313" key="2">
    <source>
        <dbReference type="EMBL" id="PVH99908.1"/>
    </source>
</evidence>
<evidence type="ECO:0000313" key="3">
    <source>
        <dbReference type="Proteomes" id="UP000244855"/>
    </source>
</evidence>
<name>A0A2V1DPG9_9PLEO</name>
<protein>
    <submittedName>
        <fullName evidence="2">Alpha/beta-hydrolase</fullName>
    </submittedName>
</protein>
<dbReference type="Proteomes" id="UP000244855">
    <property type="component" value="Unassembled WGS sequence"/>
</dbReference>
<reference evidence="2 3" key="1">
    <citation type="journal article" date="2018" name="Sci. Rep.">
        <title>Comparative genomics provides insights into the lifestyle and reveals functional heterogeneity of dark septate endophytic fungi.</title>
        <authorList>
            <person name="Knapp D.G."/>
            <person name="Nemeth J.B."/>
            <person name="Barry K."/>
            <person name="Hainaut M."/>
            <person name="Henrissat B."/>
            <person name="Johnson J."/>
            <person name="Kuo A."/>
            <person name="Lim J.H.P."/>
            <person name="Lipzen A."/>
            <person name="Nolan M."/>
            <person name="Ohm R.A."/>
            <person name="Tamas L."/>
            <person name="Grigoriev I.V."/>
            <person name="Spatafora J.W."/>
            <person name="Nagy L.G."/>
            <person name="Kovacs G.M."/>
        </authorList>
    </citation>
    <scope>NUCLEOTIDE SEQUENCE [LARGE SCALE GENOMIC DNA]</scope>
    <source>
        <strain evidence="2 3">DSE2036</strain>
    </source>
</reference>
<dbReference type="InterPro" id="IPR000073">
    <property type="entry name" value="AB_hydrolase_1"/>
</dbReference>
<dbReference type="OrthoDB" id="408373at2759"/>
<proteinExistence type="predicted"/>
<organism evidence="2 3">
    <name type="scientific">Periconia macrospinosa</name>
    <dbReference type="NCBI Taxonomy" id="97972"/>
    <lineage>
        <taxon>Eukaryota</taxon>
        <taxon>Fungi</taxon>
        <taxon>Dikarya</taxon>
        <taxon>Ascomycota</taxon>
        <taxon>Pezizomycotina</taxon>
        <taxon>Dothideomycetes</taxon>
        <taxon>Pleosporomycetidae</taxon>
        <taxon>Pleosporales</taxon>
        <taxon>Massarineae</taxon>
        <taxon>Periconiaceae</taxon>
        <taxon>Periconia</taxon>
    </lineage>
</organism>
<dbReference type="Pfam" id="PF12697">
    <property type="entry name" value="Abhydrolase_6"/>
    <property type="match status" value="1"/>
</dbReference>
<sequence length="253" mass="27730">MGSSGKPVVVLLQGAFQLPDVYHKFARLIESHGFPVVQPSYPSLAGQDEPDFTKKTLADDVQVVEAAIRKLVEDENKTVVVAMHSYGGLVGAESVPEDLTLKRRKERGLSGGVAYFFYNAAFVMPKGQSVATAVGDSPNHDHWDGRFKMRDPLTTMYHDMPEDEAKLWADKVVAQSNAIKDTVMTRCAYTYVPSTYVVCTEDRAVPAPVQEMFAHTAGSTVKKIDAGHSAMLSRPETVAHLLEEVLACQDVTQ</sequence>
<accession>A0A2V1DPG9</accession>
<dbReference type="InterPro" id="IPR029058">
    <property type="entry name" value="AB_hydrolase_fold"/>
</dbReference>
<gene>
    <name evidence="2" type="ORF">DM02DRAFT_528087</name>
</gene>
<dbReference type="STRING" id="97972.A0A2V1DPG9"/>
<feature type="domain" description="AB hydrolase-1" evidence="1">
    <location>
        <begin position="9"/>
        <end position="240"/>
    </location>
</feature>
<dbReference type="PANTHER" id="PTHR37017">
    <property type="entry name" value="AB HYDROLASE-1 DOMAIN-CONTAINING PROTEIN-RELATED"/>
    <property type="match status" value="1"/>
</dbReference>
<dbReference type="PANTHER" id="PTHR37017:SF11">
    <property type="entry name" value="ESTERASE_LIPASE_THIOESTERASE DOMAIN-CONTAINING PROTEIN"/>
    <property type="match status" value="1"/>
</dbReference>
<evidence type="ECO:0000259" key="1">
    <source>
        <dbReference type="Pfam" id="PF12697"/>
    </source>
</evidence>